<dbReference type="PANTHER" id="PTHR30399">
    <property type="entry name" value="UNCHARACTERIZED PROTEIN YGJP"/>
    <property type="match status" value="1"/>
</dbReference>
<comment type="caution">
    <text evidence="2">The sequence shown here is derived from an EMBL/GenBank/DDBJ whole genome shotgun (WGS) entry which is preliminary data.</text>
</comment>
<protein>
    <submittedName>
        <fullName evidence="2">Metal-dependent hydrolase</fullName>
    </submittedName>
</protein>
<evidence type="ECO:0000259" key="1">
    <source>
        <dbReference type="Pfam" id="PF01863"/>
    </source>
</evidence>
<dbReference type="PANTHER" id="PTHR30399:SF1">
    <property type="entry name" value="UTP PYROPHOSPHATASE"/>
    <property type="match status" value="1"/>
</dbReference>
<organism evidence="2 3">
    <name type="scientific">Allosphingosinicella humi</name>
    <dbReference type="NCBI Taxonomy" id="2068657"/>
    <lineage>
        <taxon>Bacteria</taxon>
        <taxon>Pseudomonadati</taxon>
        <taxon>Pseudomonadota</taxon>
        <taxon>Alphaproteobacteria</taxon>
        <taxon>Sphingomonadales</taxon>
        <taxon>Sphingomonadaceae</taxon>
        <taxon>Allosphingosinicella</taxon>
    </lineage>
</organism>
<name>A0A2U2J5A2_9SPHN</name>
<sequence>MDTVLDIGGVTIDVVFKDIKNVHLSVYPPTGRVRISAPRRMALENIRLFAIAKIGWIKRHQAKISAQARETPREYLERESHYVWGRRYLLTIKEGGCKPVVTLGRRSLELTMPKGEPLETRKEALMEWYRAELRDRADAVLAKWAKRLDLHIRGFYIQRMKTKWGSSNPTRRTVRLNLELAKFPTECLDYVALHELAHFRVPNHSEAFVQLLDLHMPGWRIARDRLNEGPLPTIG</sequence>
<keyword evidence="2" id="KW-0378">Hydrolase</keyword>
<dbReference type="EMBL" id="QFFF01000001">
    <property type="protein sequence ID" value="PWG03518.1"/>
    <property type="molecule type" value="Genomic_DNA"/>
</dbReference>
<evidence type="ECO:0000313" key="2">
    <source>
        <dbReference type="EMBL" id="PWG03518.1"/>
    </source>
</evidence>
<keyword evidence="3" id="KW-1185">Reference proteome</keyword>
<proteinExistence type="predicted"/>
<dbReference type="CDD" id="cd07344">
    <property type="entry name" value="M48_yhfN_like"/>
    <property type="match status" value="1"/>
</dbReference>
<dbReference type="GO" id="GO:0016787">
    <property type="term" value="F:hydrolase activity"/>
    <property type="evidence" value="ECO:0007669"/>
    <property type="project" value="UniProtKB-KW"/>
</dbReference>
<gene>
    <name evidence="2" type="ORF">DF286_12025</name>
</gene>
<evidence type="ECO:0000313" key="3">
    <source>
        <dbReference type="Proteomes" id="UP000245916"/>
    </source>
</evidence>
<dbReference type="RefSeq" id="WP_109271656.1">
    <property type="nucleotide sequence ID" value="NZ_QFFF01000001.1"/>
</dbReference>
<dbReference type="Proteomes" id="UP000245916">
    <property type="component" value="Unassembled WGS sequence"/>
</dbReference>
<dbReference type="Pfam" id="PF01863">
    <property type="entry name" value="YgjP-like"/>
    <property type="match status" value="1"/>
</dbReference>
<dbReference type="InterPro" id="IPR053136">
    <property type="entry name" value="UTP_pyrophosphatase-like"/>
</dbReference>
<reference evidence="2 3" key="1">
    <citation type="submission" date="2018-05" db="EMBL/GenBank/DDBJ databases">
        <title>Genome of Sphingosinicella humi QZX222.</title>
        <authorList>
            <person name="Qiao Z."/>
            <person name="Wang G."/>
        </authorList>
    </citation>
    <scope>NUCLEOTIDE SEQUENCE [LARGE SCALE GENOMIC DNA]</scope>
    <source>
        <strain evidence="2 3">QZX222</strain>
    </source>
</reference>
<dbReference type="Gene3D" id="3.30.2010.10">
    <property type="entry name" value="Metalloproteases ('zincins'), catalytic domain"/>
    <property type="match status" value="1"/>
</dbReference>
<dbReference type="OrthoDB" id="9795402at2"/>
<feature type="domain" description="YgjP-like metallopeptidase" evidence="1">
    <location>
        <begin position="24"/>
        <end position="228"/>
    </location>
</feature>
<accession>A0A2U2J5A2</accession>
<dbReference type="AlphaFoldDB" id="A0A2U2J5A2"/>
<dbReference type="InterPro" id="IPR002725">
    <property type="entry name" value="YgjP-like_metallopeptidase"/>
</dbReference>